<dbReference type="PANTHER" id="PTHR21237">
    <property type="entry name" value="GRPE PROTEIN"/>
    <property type="match status" value="1"/>
</dbReference>
<keyword evidence="6" id="KW-0143">Chaperone</keyword>
<feature type="compositionally biased region" description="Low complexity" evidence="8">
    <location>
        <begin position="39"/>
        <end position="48"/>
    </location>
</feature>
<evidence type="ECO:0008006" key="10">
    <source>
        <dbReference type="Google" id="ProtNLM"/>
    </source>
</evidence>
<accession>A0A381RVU3</accession>
<dbReference type="PROSITE" id="PS01071">
    <property type="entry name" value="GRPE"/>
    <property type="match status" value="1"/>
</dbReference>
<evidence type="ECO:0000256" key="3">
    <source>
        <dbReference type="ARBA" id="ARBA00011738"/>
    </source>
</evidence>
<feature type="compositionally biased region" description="Basic and acidic residues" evidence="8">
    <location>
        <begin position="1"/>
        <end position="14"/>
    </location>
</feature>
<reference evidence="9" key="1">
    <citation type="submission" date="2018-05" db="EMBL/GenBank/DDBJ databases">
        <authorList>
            <person name="Lanie J.A."/>
            <person name="Ng W.-L."/>
            <person name="Kazmierczak K.M."/>
            <person name="Andrzejewski T.M."/>
            <person name="Davidsen T.M."/>
            <person name="Wayne K.J."/>
            <person name="Tettelin H."/>
            <person name="Glass J.I."/>
            <person name="Rusch D."/>
            <person name="Podicherti R."/>
            <person name="Tsui H.-C.T."/>
            <person name="Winkler M.E."/>
        </authorList>
    </citation>
    <scope>NUCLEOTIDE SEQUENCE</scope>
</reference>
<dbReference type="Gene3D" id="2.30.22.10">
    <property type="entry name" value="Head domain of nucleotide exchange factor GrpE"/>
    <property type="match status" value="1"/>
</dbReference>
<dbReference type="FunFam" id="2.30.22.10:FF:000001">
    <property type="entry name" value="Protein GrpE"/>
    <property type="match status" value="1"/>
</dbReference>
<dbReference type="GO" id="GO:0051087">
    <property type="term" value="F:protein-folding chaperone binding"/>
    <property type="evidence" value="ECO:0007669"/>
    <property type="project" value="InterPro"/>
</dbReference>
<gene>
    <name evidence="9" type="ORF">METZ01_LOCUS45897</name>
</gene>
<comment type="similarity">
    <text evidence="2">Belongs to the GrpE family.</text>
</comment>
<evidence type="ECO:0000256" key="2">
    <source>
        <dbReference type="ARBA" id="ARBA00009054"/>
    </source>
</evidence>
<dbReference type="PRINTS" id="PR00773">
    <property type="entry name" value="GRPEPROTEIN"/>
</dbReference>
<proteinExistence type="inferred from homology"/>
<dbReference type="SUPFAM" id="SSF58014">
    <property type="entry name" value="Coiled-coil domain of nucleotide exchange factor GrpE"/>
    <property type="match status" value="1"/>
</dbReference>
<evidence type="ECO:0000256" key="6">
    <source>
        <dbReference type="ARBA" id="ARBA00023186"/>
    </source>
</evidence>
<keyword evidence="5" id="KW-0346">Stress response</keyword>
<protein>
    <recommendedName>
        <fullName evidence="10">Nucleotide exchange factor GrpE</fullName>
    </recommendedName>
</protein>
<name>A0A381RVU3_9ZZZZ</name>
<evidence type="ECO:0000313" key="9">
    <source>
        <dbReference type="EMBL" id="SUZ93043.1"/>
    </source>
</evidence>
<evidence type="ECO:0000256" key="1">
    <source>
        <dbReference type="ARBA" id="ARBA00004496"/>
    </source>
</evidence>
<dbReference type="NCBIfam" id="NF010737">
    <property type="entry name" value="PRK14139.1"/>
    <property type="match status" value="1"/>
</dbReference>
<dbReference type="Gene3D" id="3.90.20.20">
    <property type="match status" value="1"/>
</dbReference>
<dbReference type="GO" id="GO:0000774">
    <property type="term" value="F:adenyl-nucleotide exchange factor activity"/>
    <property type="evidence" value="ECO:0007669"/>
    <property type="project" value="InterPro"/>
</dbReference>
<dbReference type="HAMAP" id="MF_01151">
    <property type="entry name" value="GrpE"/>
    <property type="match status" value="1"/>
</dbReference>
<sequence>MTRTGKDNSQKNDEIASSEVVDELELNKPQADGTEDGVDVSAVSSGGVQATPEPAAEADAQSTPAEESPELAAEGSAESAAQITALLDQVAEYQDSYLRAKAEVDNIRKRAETEVANARKFALEGFIRELLTVKDSLEMALTADQPSGSEVGNRGVSEGLELILRQLESVFANFSVETVEPEVGDKLDPDQHQAMSVEESQDIPPNCVSKVIQKGYSLNNRLLRPAMVLVAKLPGETAGKG</sequence>
<keyword evidence="4" id="KW-0963">Cytoplasm</keyword>
<dbReference type="CDD" id="cd00446">
    <property type="entry name" value="GrpE"/>
    <property type="match status" value="1"/>
</dbReference>
<keyword evidence="7" id="KW-0175">Coiled coil</keyword>
<dbReference type="PANTHER" id="PTHR21237:SF23">
    <property type="entry name" value="GRPE PROTEIN HOMOLOG, MITOCHONDRIAL"/>
    <property type="match status" value="1"/>
</dbReference>
<dbReference type="InterPro" id="IPR000740">
    <property type="entry name" value="GrpE"/>
</dbReference>
<evidence type="ECO:0000256" key="5">
    <source>
        <dbReference type="ARBA" id="ARBA00023016"/>
    </source>
</evidence>
<feature type="coiled-coil region" evidence="7">
    <location>
        <begin position="83"/>
        <end position="110"/>
    </location>
</feature>
<dbReference type="Pfam" id="PF01025">
    <property type="entry name" value="GrpE"/>
    <property type="match status" value="1"/>
</dbReference>
<dbReference type="InterPro" id="IPR013805">
    <property type="entry name" value="GrpE_CC"/>
</dbReference>
<dbReference type="InterPro" id="IPR009012">
    <property type="entry name" value="GrpE_head"/>
</dbReference>
<dbReference type="SUPFAM" id="SSF51064">
    <property type="entry name" value="Head domain of nucleotide exchange factor GrpE"/>
    <property type="match status" value="1"/>
</dbReference>
<evidence type="ECO:0000256" key="4">
    <source>
        <dbReference type="ARBA" id="ARBA00022490"/>
    </source>
</evidence>
<dbReference type="GO" id="GO:0051082">
    <property type="term" value="F:unfolded protein binding"/>
    <property type="evidence" value="ECO:0007669"/>
    <property type="project" value="TreeGrafter"/>
</dbReference>
<feature type="region of interest" description="Disordered" evidence="8">
    <location>
        <begin position="1"/>
        <end position="78"/>
    </location>
</feature>
<dbReference type="AlphaFoldDB" id="A0A381RVU3"/>
<comment type="subunit">
    <text evidence="3">Homodimer.</text>
</comment>
<evidence type="ECO:0000256" key="7">
    <source>
        <dbReference type="SAM" id="Coils"/>
    </source>
</evidence>
<comment type="subcellular location">
    <subcellularLocation>
        <location evidence="1">Cytoplasm</location>
    </subcellularLocation>
</comment>
<dbReference type="GO" id="GO:0042803">
    <property type="term" value="F:protein homodimerization activity"/>
    <property type="evidence" value="ECO:0007669"/>
    <property type="project" value="InterPro"/>
</dbReference>
<dbReference type="EMBL" id="UINC01002113">
    <property type="protein sequence ID" value="SUZ93043.1"/>
    <property type="molecule type" value="Genomic_DNA"/>
</dbReference>
<evidence type="ECO:0000256" key="8">
    <source>
        <dbReference type="SAM" id="MobiDB-lite"/>
    </source>
</evidence>
<dbReference type="GO" id="GO:0005829">
    <property type="term" value="C:cytosol"/>
    <property type="evidence" value="ECO:0007669"/>
    <property type="project" value="TreeGrafter"/>
</dbReference>
<dbReference type="NCBIfam" id="NF010748">
    <property type="entry name" value="PRK14150.1"/>
    <property type="match status" value="1"/>
</dbReference>
<dbReference type="GO" id="GO:0006457">
    <property type="term" value="P:protein folding"/>
    <property type="evidence" value="ECO:0007669"/>
    <property type="project" value="InterPro"/>
</dbReference>
<organism evidence="9">
    <name type="scientific">marine metagenome</name>
    <dbReference type="NCBI Taxonomy" id="408172"/>
    <lineage>
        <taxon>unclassified sequences</taxon>
        <taxon>metagenomes</taxon>
        <taxon>ecological metagenomes</taxon>
    </lineage>
</organism>